<evidence type="ECO:0000256" key="3">
    <source>
        <dbReference type="RuleBase" id="RU361235"/>
    </source>
</evidence>
<dbReference type="GO" id="GO:0016787">
    <property type="term" value="F:hydrolase activity"/>
    <property type="evidence" value="ECO:0007669"/>
    <property type="project" value="UniProtKB-KW"/>
</dbReference>
<proteinExistence type="inferred from homology"/>
<dbReference type="EC" id="3.1.1.-" evidence="3"/>
<protein>
    <recommendedName>
        <fullName evidence="3">Carboxylic ester hydrolase</fullName>
        <ecNumber evidence="3">3.1.1.-</ecNumber>
    </recommendedName>
</protein>
<dbReference type="Proteomes" id="UP000694392">
    <property type="component" value="Unplaced"/>
</dbReference>
<feature type="domain" description="Carboxylesterase type B" evidence="4">
    <location>
        <begin position="2"/>
        <end position="215"/>
    </location>
</feature>
<evidence type="ECO:0000259" key="4">
    <source>
        <dbReference type="Pfam" id="PF00135"/>
    </source>
</evidence>
<reference evidence="5" key="2">
    <citation type="submission" date="2025-09" db="UniProtKB">
        <authorList>
            <consortium name="Ensembl"/>
        </authorList>
    </citation>
    <scope>IDENTIFICATION</scope>
</reference>
<dbReference type="Gene3D" id="3.40.50.1820">
    <property type="entry name" value="alpha/beta hydrolase"/>
    <property type="match status" value="2"/>
</dbReference>
<dbReference type="InterPro" id="IPR050309">
    <property type="entry name" value="Type-B_Carboxylest/Lipase"/>
</dbReference>
<dbReference type="InterPro" id="IPR002018">
    <property type="entry name" value="CarbesteraseB"/>
</dbReference>
<dbReference type="GeneTree" id="ENSGT00940000155200"/>
<organism evidence="5 6">
    <name type="scientific">Sphenodon punctatus</name>
    <name type="common">Tuatara</name>
    <name type="synonym">Hatteria punctata</name>
    <dbReference type="NCBI Taxonomy" id="8508"/>
    <lineage>
        <taxon>Eukaryota</taxon>
        <taxon>Metazoa</taxon>
        <taxon>Chordata</taxon>
        <taxon>Craniata</taxon>
        <taxon>Vertebrata</taxon>
        <taxon>Euteleostomi</taxon>
        <taxon>Lepidosauria</taxon>
        <taxon>Sphenodontia</taxon>
        <taxon>Sphenodontidae</taxon>
        <taxon>Sphenodon</taxon>
    </lineage>
</organism>
<keyword evidence="2 3" id="KW-0378">Hydrolase</keyword>
<dbReference type="PANTHER" id="PTHR11559">
    <property type="entry name" value="CARBOXYLESTERASE"/>
    <property type="match status" value="1"/>
</dbReference>
<dbReference type="CDD" id="cd00312">
    <property type="entry name" value="Esterase_lipase"/>
    <property type="match status" value="1"/>
</dbReference>
<evidence type="ECO:0000313" key="6">
    <source>
        <dbReference type="Proteomes" id="UP000694392"/>
    </source>
</evidence>
<feature type="domain" description="Carboxylesterase type B" evidence="4">
    <location>
        <begin position="220"/>
        <end position="469"/>
    </location>
</feature>
<dbReference type="OMA" id="MMALEWV"/>
<name>A0A8D0L6P9_SPHPU</name>
<dbReference type="PROSITE" id="PS00122">
    <property type="entry name" value="CARBOXYLESTERASE_B_1"/>
    <property type="match status" value="1"/>
</dbReference>
<dbReference type="InterPro" id="IPR019826">
    <property type="entry name" value="Carboxylesterase_B_AS"/>
</dbReference>
<dbReference type="Ensembl" id="ENSSPUT00000012359.1">
    <property type="protein sequence ID" value="ENSSPUP00000011583.1"/>
    <property type="gene ID" value="ENSSPUG00000008892.1"/>
</dbReference>
<dbReference type="SUPFAM" id="SSF53474">
    <property type="entry name" value="alpha/beta-Hydrolases"/>
    <property type="match status" value="1"/>
</dbReference>
<dbReference type="Pfam" id="PF00135">
    <property type="entry name" value="COesterase"/>
    <property type="match status" value="2"/>
</dbReference>
<keyword evidence="6" id="KW-1185">Reference proteome</keyword>
<dbReference type="InterPro" id="IPR029058">
    <property type="entry name" value="AB_hydrolase_fold"/>
</dbReference>
<dbReference type="AlphaFoldDB" id="A0A8D0L6P9"/>
<evidence type="ECO:0000313" key="5">
    <source>
        <dbReference type="Ensembl" id="ENSSPUP00000011583.1"/>
    </source>
</evidence>
<evidence type="ECO:0000256" key="2">
    <source>
        <dbReference type="ARBA" id="ARBA00022801"/>
    </source>
</evidence>
<sequence>ATKYGKLRGQQIEVDGAEKHVNVFLGIPFAKPPIGPLRFSPPQSAEPWNKLRDATSYPPMCLQDPVMGQKLADVFTNRKEKLILQNSEDCLYLNIYTPVHSDKKDKLPVMVWIHGGGLVIGSASTYDGSVLAAFEDVVVVTIQHRLGILGYFSTGDEHARGNWGYLDQVAALQWIQENIEHFGGDPGSVTIFGESAGGASVSLLVGSPCSSNFKRLNTLSSSAEMVGCLKGKTEEEILNATHKMHAVFIPEIADGVFLPTAPRELLEQRKFNQVPYIIGVNNNEFGWIFPTVRYLNTYIHTYIHFGFISHPIHIAQGVHFLTDEYLGDTEDPIQLRDGFFELLEDAMAIVPSIKNAKYLAGAGNLMYVYDFCHRSSLYAGLRPDFVKADHGDEIGFVFGKPFLAGNAAAEERNLSRTVMKYWTNFARNGNPNGEGLVTWPAYDVNERYLEIDLNQTEAQKLKEKRVEFWTKILPEKLMESRKEHTK</sequence>
<reference evidence="5" key="1">
    <citation type="submission" date="2025-08" db="UniProtKB">
        <authorList>
            <consortium name="Ensembl"/>
        </authorList>
    </citation>
    <scope>IDENTIFICATION</scope>
</reference>
<dbReference type="PROSITE" id="PS00941">
    <property type="entry name" value="CARBOXYLESTERASE_B_2"/>
    <property type="match status" value="1"/>
</dbReference>
<evidence type="ECO:0000256" key="1">
    <source>
        <dbReference type="ARBA" id="ARBA00005964"/>
    </source>
</evidence>
<comment type="similarity">
    <text evidence="1 3">Belongs to the type-B carboxylesterase/lipase family.</text>
</comment>
<dbReference type="InterPro" id="IPR019819">
    <property type="entry name" value="Carboxylesterase_B_CS"/>
</dbReference>
<accession>A0A8D0L6P9</accession>